<evidence type="ECO:0000313" key="3">
    <source>
        <dbReference type="Proteomes" id="UP001500742"/>
    </source>
</evidence>
<keyword evidence="1" id="KW-0732">Signal</keyword>
<dbReference type="Proteomes" id="UP001500742">
    <property type="component" value="Unassembled WGS sequence"/>
</dbReference>
<feature type="signal peptide" evidence="1">
    <location>
        <begin position="1"/>
        <end position="29"/>
    </location>
</feature>
<sequence>MICKFKLQSFTFCTIVVLCLFAQSAFSQNAFETELKQKIDAFLAPLPPVTAPDTQHVSQGQLYPSDAPGSLLTPSGFGGYGSYIFGGLGAAYPELYRDNKADLIASAGFCVGNPVSAVNFAASLNMTDVHKFRDFSGNFILSRFLFAGTSISAGALQMFASKVQSDAPGSTFFMAISHAVQTIPSLTPGCSRLTYTLGLGSGRFYEKSPKDIANGKGTHGTAVFGSVSFEVIRHVNVNAEWTGMNLGFSAGIRPFKTPISFGIGVANLTRYSGDKTNLAFSVGVPLSLNRLINNN</sequence>
<dbReference type="RefSeq" id="WP_259093226.1">
    <property type="nucleotide sequence ID" value="NZ_BAAAZC010000030.1"/>
</dbReference>
<feature type="chain" id="PRO_5045195630" description="Outer membrane protein beta-barrel domain-containing protein" evidence="1">
    <location>
        <begin position="30"/>
        <end position="295"/>
    </location>
</feature>
<evidence type="ECO:0008006" key="4">
    <source>
        <dbReference type="Google" id="ProtNLM"/>
    </source>
</evidence>
<dbReference type="EMBL" id="BAAAZC010000030">
    <property type="protein sequence ID" value="GAA3987996.1"/>
    <property type="molecule type" value="Genomic_DNA"/>
</dbReference>
<gene>
    <name evidence="2" type="ORF">GCM10022210_45900</name>
</gene>
<keyword evidence="3" id="KW-1185">Reference proteome</keyword>
<evidence type="ECO:0000313" key="2">
    <source>
        <dbReference type="EMBL" id="GAA3987996.1"/>
    </source>
</evidence>
<evidence type="ECO:0000256" key="1">
    <source>
        <dbReference type="SAM" id="SignalP"/>
    </source>
</evidence>
<name>A0ABP7QU02_9SPHI</name>
<reference evidence="3" key="1">
    <citation type="journal article" date="2019" name="Int. J. Syst. Evol. Microbiol.">
        <title>The Global Catalogue of Microorganisms (GCM) 10K type strain sequencing project: providing services to taxonomists for standard genome sequencing and annotation.</title>
        <authorList>
            <consortium name="The Broad Institute Genomics Platform"/>
            <consortium name="The Broad Institute Genome Sequencing Center for Infectious Disease"/>
            <person name="Wu L."/>
            <person name="Ma J."/>
        </authorList>
    </citation>
    <scope>NUCLEOTIDE SEQUENCE [LARGE SCALE GENOMIC DNA]</scope>
    <source>
        <strain evidence="3">JCM 16601</strain>
    </source>
</reference>
<proteinExistence type="predicted"/>
<protein>
    <recommendedName>
        <fullName evidence="4">Outer membrane protein beta-barrel domain-containing protein</fullName>
    </recommendedName>
</protein>
<comment type="caution">
    <text evidence="2">The sequence shown here is derived from an EMBL/GenBank/DDBJ whole genome shotgun (WGS) entry which is preliminary data.</text>
</comment>
<organism evidence="2 3">
    <name type="scientific">Mucilaginibacter dorajii</name>
    <dbReference type="NCBI Taxonomy" id="692994"/>
    <lineage>
        <taxon>Bacteria</taxon>
        <taxon>Pseudomonadati</taxon>
        <taxon>Bacteroidota</taxon>
        <taxon>Sphingobacteriia</taxon>
        <taxon>Sphingobacteriales</taxon>
        <taxon>Sphingobacteriaceae</taxon>
        <taxon>Mucilaginibacter</taxon>
    </lineage>
</organism>
<accession>A0ABP7QU02</accession>